<dbReference type="InterPro" id="IPR036977">
    <property type="entry name" value="DNA_primase_Znf_CHC2"/>
</dbReference>
<name>A0A1H3JSZ3_9FIRM</name>
<keyword evidence="6 12" id="KW-0479">Metal-binding</keyword>
<keyword evidence="3 12" id="KW-0808">Transferase</keyword>
<dbReference type="Pfam" id="PF13155">
    <property type="entry name" value="Toprim_2"/>
    <property type="match status" value="1"/>
</dbReference>
<dbReference type="SMART" id="SM00400">
    <property type="entry name" value="ZnF_CHCC"/>
    <property type="match status" value="1"/>
</dbReference>
<dbReference type="InterPro" id="IPR002694">
    <property type="entry name" value="Znf_CHC2"/>
</dbReference>
<dbReference type="InterPro" id="IPR034151">
    <property type="entry name" value="TOPRIM_DnaG_bac"/>
</dbReference>
<dbReference type="SUPFAM" id="SSF48024">
    <property type="entry name" value="N-terminal domain of DnaB helicase"/>
    <property type="match status" value="1"/>
</dbReference>
<reference evidence="16 17" key="1">
    <citation type="submission" date="2016-10" db="EMBL/GenBank/DDBJ databases">
        <authorList>
            <person name="de Groot N.N."/>
        </authorList>
    </citation>
    <scope>NUCLEOTIDE SEQUENCE [LARGE SCALE GENOMIC DNA]</scope>
    <source>
        <strain evidence="16 17">APO</strain>
    </source>
</reference>
<keyword evidence="7 12" id="KW-0863">Zinc-finger</keyword>
<evidence type="ECO:0000256" key="5">
    <source>
        <dbReference type="ARBA" id="ARBA00022705"/>
    </source>
</evidence>
<dbReference type="GO" id="GO:0000428">
    <property type="term" value="C:DNA-directed RNA polymerase complex"/>
    <property type="evidence" value="ECO:0007669"/>
    <property type="project" value="UniProtKB-KW"/>
</dbReference>
<keyword evidence="2 12" id="KW-0639">Primosome</keyword>
<dbReference type="AlphaFoldDB" id="A0A1H3JSZ3"/>
<dbReference type="EMBL" id="FNPV01000002">
    <property type="protein sequence ID" value="SDY42635.1"/>
    <property type="molecule type" value="Genomic_DNA"/>
</dbReference>
<keyword evidence="1 12" id="KW-0240">DNA-directed RNA polymerase</keyword>
<dbReference type="InterPro" id="IPR016136">
    <property type="entry name" value="DNA_helicase_N/primase_C"/>
</dbReference>
<evidence type="ECO:0000256" key="12">
    <source>
        <dbReference type="HAMAP-Rule" id="MF_00974"/>
    </source>
</evidence>
<dbReference type="InterPro" id="IPR050219">
    <property type="entry name" value="DnaG_primase"/>
</dbReference>
<comment type="cofactor">
    <cofactor evidence="12 13 14">
        <name>Zn(2+)</name>
        <dbReference type="ChEBI" id="CHEBI:29105"/>
    </cofactor>
    <text evidence="12 13 14">Binds 1 zinc ion per monomer.</text>
</comment>
<dbReference type="HAMAP" id="MF_00974">
    <property type="entry name" value="DNA_primase_DnaG"/>
    <property type="match status" value="1"/>
</dbReference>
<dbReference type="Gene3D" id="3.90.580.10">
    <property type="entry name" value="Zinc finger, CHC2-type domain"/>
    <property type="match status" value="1"/>
</dbReference>
<feature type="domain" description="Toprim" evidence="15">
    <location>
        <begin position="260"/>
        <end position="341"/>
    </location>
</feature>
<comment type="catalytic activity">
    <reaction evidence="12">
        <text>ssDNA + n NTP = ssDNA/pppN(pN)n-1 hybrid + (n-1) diphosphate.</text>
        <dbReference type="EC" id="2.7.7.101"/>
    </reaction>
</comment>
<keyword evidence="9" id="KW-0460">Magnesium</keyword>
<keyword evidence="11 12" id="KW-0804">Transcription</keyword>
<dbReference type="GO" id="GO:0005524">
    <property type="term" value="F:ATP binding"/>
    <property type="evidence" value="ECO:0007669"/>
    <property type="project" value="InterPro"/>
</dbReference>
<evidence type="ECO:0000256" key="6">
    <source>
        <dbReference type="ARBA" id="ARBA00022723"/>
    </source>
</evidence>
<dbReference type="NCBIfam" id="TIGR01391">
    <property type="entry name" value="dnaG"/>
    <property type="match status" value="1"/>
</dbReference>
<dbReference type="FunFam" id="3.40.1360.10:FF:000002">
    <property type="entry name" value="DNA primase"/>
    <property type="match status" value="1"/>
</dbReference>
<comment type="domain">
    <text evidence="12">Contains an N-terminal zinc-binding domain, a central core domain that contains the primase activity, and a C-terminal DnaB-binding domain.</text>
</comment>
<dbReference type="SUPFAM" id="SSF56731">
    <property type="entry name" value="DNA primase core"/>
    <property type="match status" value="1"/>
</dbReference>
<dbReference type="SUPFAM" id="SSF57783">
    <property type="entry name" value="Zinc beta-ribbon"/>
    <property type="match status" value="1"/>
</dbReference>
<proteinExistence type="inferred from homology"/>
<dbReference type="STRING" id="159292.SAMN05192546_10288"/>
<dbReference type="InterPro" id="IPR019475">
    <property type="entry name" value="DNA_primase_DnaB-bd"/>
</dbReference>
<dbReference type="Gene3D" id="1.10.860.10">
    <property type="entry name" value="DNAb Helicase, Chain A"/>
    <property type="match status" value="1"/>
</dbReference>
<evidence type="ECO:0000256" key="2">
    <source>
        <dbReference type="ARBA" id="ARBA00022515"/>
    </source>
</evidence>
<dbReference type="FunFam" id="3.90.980.10:FF:000001">
    <property type="entry name" value="DNA primase"/>
    <property type="match status" value="1"/>
</dbReference>
<dbReference type="Pfam" id="PF08275">
    <property type="entry name" value="DNAG_N"/>
    <property type="match status" value="1"/>
</dbReference>
<keyword evidence="17" id="KW-1185">Reference proteome</keyword>
<dbReference type="GO" id="GO:0006269">
    <property type="term" value="P:DNA replication, synthesis of primer"/>
    <property type="evidence" value="ECO:0007669"/>
    <property type="project" value="UniProtKB-UniRule"/>
</dbReference>
<comment type="similarity">
    <text evidence="12 13">Belongs to the DnaG primase family.</text>
</comment>
<dbReference type="GO" id="GO:1990077">
    <property type="term" value="C:primosome complex"/>
    <property type="evidence" value="ECO:0007669"/>
    <property type="project" value="UniProtKB-KW"/>
</dbReference>
<dbReference type="PANTHER" id="PTHR30313">
    <property type="entry name" value="DNA PRIMASE"/>
    <property type="match status" value="1"/>
</dbReference>
<dbReference type="Gene3D" id="3.90.980.10">
    <property type="entry name" value="DNA primase, catalytic core, N-terminal domain"/>
    <property type="match status" value="1"/>
</dbReference>
<dbReference type="SMART" id="SM00493">
    <property type="entry name" value="TOPRIM"/>
    <property type="match status" value="1"/>
</dbReference>
<dbReference type="InterPro" id="IPR036185">
    <property type="entry name" value="DNA_heli_DnaB-like_N_sf"/>
</dbReference>
<dbReference type="PROSITE" id="PS50880">
    <property type="entry name" value="TOPRIM"/>
    <property type="match status" value="1"/>
</dbReference>
<dbReference type="GO" id="GO:0003899">
    <property type="term" value="F:DNA-directed RNA polymerase activity"/>
    <property type="evidence" value="ECO:0007669"/>
    <property type="project" value="UniProtKB-UniRule"/>
</dbReference>
<comment type="subunit">
    <text evidence="12">Monomer. Interacts with DnaB.</text>
</comment>
<evidence type="ECO:0000256" key="11">
    <source>
        <dbReference type="ARBA" id="ARBA00023163"/>
    </source>
</evidence>
<dbReference type="PIRSF" id="PIRSF002811">
    <property type="entry name" value="DnaG"/>
    <property type="match status" value="1"/>
</dbReference>
<evidence type="ECO:0000256" key="3">
    <source>
        <dbReference type="ARBA" id="ARBA00022679"/>
    </source>
</evidence>
<dbReference type="OrthoDB" id="9803773at2"/>
<dbReference type="InterPro" id="IPR006171">
    <property type="entry name" value="TOPRIM_dom"/>
</dbReference>
<dbReference type="GO" id="GO:0008270">
    <property type="term" value="F:zinc ion binding"/>
    <property type="evidence" value="ECO:0007669"/>
    <property type="project" value="UniProtKB-UniRule"/>
</dbReference>
<evidence type="ECO:0000256" key="9">
    <source>
        <dbReference type="ARBA" id="ARBA00022842"/>
    </source>
</evidence>
<protein>
    <recommendedName>
        <fullName evidence="12 13">DNA primase</fullName>
        <ecNumber evidence="12">2.7.7.101</ecNumber>
    </recommendedName>
</protein>
<evidence type="ECO:0000256" key="1">
    <source>
        <dbReference type="ARBA" id="ARBA00022478"/>
    </source>
</evidence>
<evidence type="ECO:0000259" key="15">
    <source>
        <dbReference type="PROSITE" id="PS50880"/>
    </source>
</evidence>
<dbReference type="InterPro" id="IPR030846">
    <property type="entry name" value="DnaG_bac"/>
</dbReference>
<dbReference type="RefSeq" id="WP_093310783.1">
    <property type="nucleotide sequence ID" value="NZ_FNPV01000002.1"/>
</dbReference>
<keyword evidence="5 12" id="KW-0235">DNA replication</keyword>
<evidence type="ECO:0000256" key="10">
    <source>
        <dbReference type="ARBA" id="ARBA00023125"/>
    </source>
</evidence>
<dbReference type="InterPro" id="IPR013264">
    <property type="entry name" value="DNAG_N"/>
</dbReference>
<dbReference type="GO" id="GO:0005737">
    <property type="term" value="C:cytoplasm"/>
    <property type="evidence" value="ECO:0007669"/>
    <property type="project" value="TreeGrafter"/>
</dbReference>
<comment type="function">
    <text evidence="12 13">RNA polymerase that catalyzes the synthesis of short RNA molecules used as primers for DNA polymerase during DNA replication.</text>
</comment>
<evidence type="ECO:0000256" key="8">
    <source>
        <dbReference type="ARBA" id="ARBA00022833"/>
    </source>
</evidence>
<organism evidence="16 17">
    <name type="scientific">Tindallia californiensis</name>
    <dbReference type="NCBI Taxonomy" id="159292"/>
    <lineage>
        <taxon>Bacteria</taxon>
        <taxon>Bacillati</taxon>
        <taxon>Bacillota</taxon>
        <taxon>Clostridia</taxon>
        <taxon>Peptostreptococcales</taxon>
        <taxon>Tindalliaceae</taxon>
        <taxon>Tindallia</taxon>
    </lineage>
</organism>
<dbReference type="InterPro" id="IPR006295">
    <property type="entry name" value="DNA_primase_DnaG"/>
</dbReference>
<dbReference type="Pfam" id="PF01807">
    <property type="entry name" value="Zn_ribbon_DnaG"/>
    <property type="match status" value="1"/>
</dbReference>
<evidence type="ECO:0000313" key="16">
    <source>
        <dbReference type="EMBL" id="SDY42635.1"/>
    </source>
</evidence>
<dbReference type="GO" id="GO:0003677">
    <property type="term" value="F:DNA binding"/>
    <property type="evidence" value="ECO:0007669"/>
    <property type="project" value="UniProtKB-KW"/>
</dbReference>
<gene>
    <name evidence="12" type="primary">dnaG</name>
    <name evidence="16" type="ORF">SAMN05192546_10288</name>
</gene>
<dbReference type="GO" id="GO:0003678">
    <property type="term" value="F:DNA helicase activity"/>
    <property type="evidence" value="ECO:0007669"/>
    <property type="project" value="InterPro"/>
</dbReference>
<dbReference type="Proteomes" id="UP000199230">
    <property type="component" value="Unassembled WGS sequence"/>
</dbReference>
<keyword evidence="4 12" id="KW-0548">Nucleotidyltransferase</keyword>
<evidence type="ECO:0000256" key="4">
    <source>
        <dbReference type="ARBA" id="ARBA00022695"/>
    </source>
</evidence>
<feature type="zinc finger region" description="CHC2-type" evidence="12 14">
    <location>
        <begin position="40"/>
        <end position="64"/>
    </location>
</feature>
<dbReference type="CDD" id="cd03364">
    <property type="entry name" value="TOPRIM_DnaG_primases"/>
    <property type="match status" value="1"/>
</dbReference>
<evidence type="ECO:0000256" key="7">
    <source>
        <dbReference type="ARBA" id="ARBA00022771"/>
    </source>
</evidence>
<keyword evidence="10 12" id="KW-0238">DNA-binding</keyword>
<keyword evidence="8 12" id="KW-0862">Zinc</keyword>
<accession>A0A1H3JSZ3</accession>
<sequence length="618" mass="71281">MKGRIPEELVDDIIQHNDIIDVVNEYVPLKPAGSNYRALCPFHNEKTPSFMVSREKQLYKCFGCGQGGGVVQFIMEKENLDFVEAVHHLARRVGIHIPEKNITQEEKQRLENNRKMTEINREAANFFYRCLTSRSNKGFEYLKSRGWKKKTIQQFGIGFAPDQWDALLKHLTSKGYETQLAHQAGLITKGKTKDTYYDRFRKRLMFPIFNSRGEIVGFGGRVIDTEDQPKYLNSPETSLFNKRKLLYGLNLARVHVRESGSILVTEGYTDVISLHEKGYGNAVATLGTSLTADHVHLLSRYTKLAILCFDSDSAGSSAVLRSIDLFAKTDLKIKILTLPEGTDPDQYIRRKGQRAFESLITEAPTSVEYQINLIRKKHSLATVEGKIHFAREVTQILSKLKSAVEREAYAARLAEEMGISKTALLSEVKSSGFRLGKQKRDDKWNQKNGQTRSINSMQPIKDESSYLHAERQLLKWMIRNMEALDNIENQIDEAYFFDESHKMLFKIMIEQQDLLKSSPEDVRFFEGFEKDFQKVLQTEIGELSKERIIKHFRISYKKKQLTEELKFWMEKQKEIETQEDIETDEKEDEMLKIGVEVRRINIELQKISLQKGGGDHGK</sequence>
<evidence type="ECO:0000256" key="14">
    <source>
        <dbReference type="PIRSR" id="PIRSR002811-1"/>
    </source>
</evidence>
<evidence type="ECO:0000313" key="17">
    <source>
        <dbReference type="Proteomes" id="UP000199230"/>
    </source>
</evidence>
<dbReference type="Gene3D" id="3.40.1360.10">
    <property type="match status" value="1"/>
</dbReference>
<dbReference type="InterPro" id="IPR037068">
    <property type="entry name" value="DNA_primase_core_N_sf"/>
</dbReference>
<dbReference type="Pfam" id="PF10410">
    <property type="entry name" value="DnaB_bind"/>
    <property type="match status" value="1"/>
</dbReference>
<dbReference type="PANTHER" id="PTHR30313:SF2">
    <property type="entry name" value="DNA PRIMASE"/>
    <property type="match status" value="1"/>
</dbReference>
<dbReference type="FunFam" id="3.90.580.10:FF:000001">
    <property type="entry name" value="DNA primase"/>
    <property type="match status" value="1"/>
</dbReference>
<evidence type="ECO:0000256" key="13">
    <source>
        <dbReference type="PIRNR" id="PIRNR002811"/>
    </source>
</evidence>
<dbReference type="EC" id="2.7.7.101" evidence="12"/>